<dbReference type="Proteomes" id="UP000011086">
    <property type="component" value="Unassembled WGS sequence"/>
</dbReference>
<evidence type="ECO:0000313" key="2">
    <source>
        <dbReference type="EMBL" id="ELQ41509.1"/>
    </source>
</evidence>
<name>A0AA97PNW7_PYRO3</name>
<proteinExistence type="predicted"/>
<evidence type="ECO:0000256" key="1">
    <source>
        <dbReference type="SAM" id="MobiDB-lite"/>
    </source>
</evidence>
<protein>
    <submittedName>
        <fullName evidence="2">Uncharacterized protein</fullName>
    </submittedName>
</protein>
<dbReference type="AlphaFoldDB" id="A0AA97PNW7"/>
<organism evidence="2">
    <name type="scientific">Pyricularia oryzae (strain Y34)</name>
    <name type="common">Rice blast fungus</name>
    <name type="synonym">Magnaporthe oryzae</name>
    <dbReference type="NCBI Taxonomy" id="1143189"/>
    <lineage>
        <taxon>Eukaryota</taxon>
        <taxon>Fungi</taxon>
        <taxon>Dikarya</taxon>
        <taxon>Ascomycota</taxon>
        <taxon>Pezizomycotina</taxon>
        <taxon>Sordariomycetes</taxon>
        <taxon>Sordariomycetidae</taxon>
        <taxon>Magnaporthales</taxon>
        <taxon>Pyriculariaceae</taxon>
        <taxon>Pyricularia</taxon>
    </lineage>
</organism>
<reference evidence="2" key="1">
    <citation type="journal article" date="2012" name="PLoS Genet.">
        <title>Comparative analysis of the genomes of two field isolates of the rice blast fungus Magnaporthe oryzae.</title>
        <authorList>
            <person name="Xue M."/>
            <person name="Yang J."/>
            <person name="Li Z."/>
            <person name="Hu S."/>
            <person name="Yao N."/>
            <person name="Dean R.A."/>
            <person name="Zhao W."/>
            <person name="Shen M."/>
            <person name="Zhang H."/>
            <person name="Li C."/>
            <person name="Liu L."/>
            <person name="Cao L."/>
            <person name="Xu X."/>
            <person name="Xing Y."/>
            <person name="Hsiang T."/>
            <person name="Zhang Z."/>
            <person name="Xu J.R."/>
            <person name="Peng Y.L."/>
        </authorList>
    </citation>
    <scope>NUCLEOTIDE SEQUENCE</scope>
    <source>
        <strain evidence="2">Y34</strain>
    </source>
</reference>
<feature type="region of interest" description="Disordered" evidence="1">
    <location>
        <begin position="87"/>
        <end position="111"/>
    </location>
</feature>
<gene>
    <name evidence="2" type="ORF">OOU_Y34scaffold00275g25</name>
</gene>
<accession>A0AA97PNW7</accession>
<dbReference type="EMBL" id="JH792849">
    <property type="protein sequence ID" value="ELQ41509.1"/>
    <property type="molecule type" value="Genomic_DNA"/>
</dbReference>
<sequence>MADFFKILEAPLTKPPRSSRTKQLSRTIRDQIELDLAALSLRRDAISRTELPGTFRDRDAAAREFGLARDGFIHSLYRTKLTTRKLAAKGGSGSGAGGKKQQQQQQQHKTEALSDLKRELALLEAAQDEHRALEARLSRARVKYAAAEEELARTLAEREALSREIALCTCMLKEVERYGLSRVVDGGLGLDVGGGRVSDGRVREGWWVMSILSSAARRCMPSGGCRGGFVVVGLGW</sequence>